<keyword evidence="2" id="KW-1185">Reference proteome</keyword>
<proteinExistence type="predicted"/>
<accession>A0A0U3E2X6</accession>
<sequence>MVTPFFTKATSLTVSVSKHPLGSTETVVVGARVALMATIFTSYAIEGWIPRTRTTSQQVRQPL</sequence>
<reference evidence="1 2" key="1">
    <citation type="submission" date="2013-11" db="EMBL/GenBank/DDBJ databases">
        <title>Comparative genomics of Ignicoccus.</title>
        <authorList>
            <person name="Podar M."/>
        </authorList>
    </citation>
    <scope>NUCLEOTIDE SEQUENCE [LARGE SCALE GENOMIC DNA]</scope>
    <source>
        <strain evidence="1 2">DSM 13165</strain>
    </source>
</reference>
<dbReference type="EMBL" id="CP006867">
    <property type="protein sequence ID" value="ALU12267.1"/>
    <property type="molecule type" value="Genomic_DNA"/>
</dbReference>
<name>A0A0U3E2X6_9CREN</name>
<dbReference type="Proteomes" id="UP000060778">
    <property type="component" value="Chromosome"/>
</dbReference>
<dbReference type="AlphaFoldDB" id="A0A0U3E2X6"/>
<organism evidence="1 2">
    <name type="scientific">Ignicoccus islandicus DSM 13165</name>
    <dbReference type="NCBI Taxonomy" id="940295"/>
    <lineage>
        <taxon>Archaea</taxon>
        <taxon>Thermoproteota</taxon>
        <taxon>Thermoprotei</taxon>
        <taxon>Desulfurococcales</taxon>
        <taxon>Desulfurococcaceae</taxon>
        <taxon>Ignicoccus</taxon>
    </lineage>
</organism>
<evidence type="ECO:0000313" key="1">
    <source>
        <dbReference type="EMBL" id="ALU12267.1"/>
    </source>
</evidence>
<evidence type="ECO:0000313" key="2">
    <source>
        <dbReference type="Proteomes" id="UP000060778"/>
    </source>
</evidence>
<dbReference type="KEGG" id="iis:EYM_01935"/>
<gene>
    <name evidence="1" type="ORF">EYM_01935</name>
</gene>
<protein>
    <submittedName>
        <fullName evidence="1">Uncharacterized protein</fullName>
    </submittedName>
</protein>